<protein>
    <submittedName>
        <fullName evidence="1">Uncharacterized protein</fullName>
    </submittedName>
</protein>
<evidence type="ECO:0000313" key="2">
    <source>
        <dbReference type="EMBL" id="RQM17796.1"/>
    </source>
</evidence>
<comment type="caution">
    <text evidence="1">The sequence shown here is derived from an EMBL/GenBank/DDBJ whole genome shotgun (WGS) entry which is preliminary data.</text>
</comment>
<gene>
    <name evidence="2" type="ORF">DD237_001660</name>
    <name evidence="1" type="ORF">DD238_002278</name>
</gene>
<accession>A0A3M6VNT7</accession>
<evidence type="ECO:0000313" key="1">
    <source>
        <dbReference type="EMBL" id="RMX67206.1"/>
    </source>
</evidence>
<dbReference type="Proteomes" id="UP000282087">
    <property type="component" value="Unassembled WGS sequence"/>
</dbReference>
<dbReference type="AlphaFoldDB" id="A0A3M6VNT7"/>
<dbReference type="EMBL" id="QKXF01000089">
    <property type="protein sequence ID" value="RQM17796.1"/>
    <property type="molecule type" value="Genomic_DNA"/>
</dbReference>
<name>A0A3M6VNT7_9STRA</name>
<dbReference type="Proteomes" id="UP000286097">
    <property type="component" value="Unassembled WGS sequence"/>
</dbReference>
<sequence>MLTAFQKIYTDDKAWARVLFADTSTEPFADLIAALQVAQLKKWNNDGKTVKDVLEILELDKTIEPSTFSYFFRTNRLLA</sequence>
<keyword evidence="3" id="KW-1185">Reference proteome</keyword>
<proteinExistence type="predicted"/>
<reference evidence="3 4" key="1">
    <citation type="submission" date="2018-06" db="EMBL/GenBank/DDBJ databases">
        <title>Comparative genomics of downy mildews reveals potential adaptations to biotrophy.</title>
        <authorList>
            <person name="Fletcher K."/>
            <person name="Klosterman S.J."/>
            <person name="Derevnina L."/>
            <person name="Martin F."/>
            <person name="Koike S."/>
            <person name="Reyes Chin-Wo S."/>
            <person name="Mou B."/>
            <person name="Michelmore R."/>
        </authorList>
    </citation>
    <scope>NUCLEOTIDE SEQUENCE [LARGE SCALE GENOMIC DNA]</scope>
    <source>
        <strain evidence="2 4">R13</strain>
        <strain evidence="1 3">R14</strain>
    </source>
</reference>
<dbReference type="VEuPathDB" id="FungiDB:DD237_001660"/>
<evidence type="ECO:0000313" key="3">
    <source>
        <dbReference type="Proteomes" id="UP000282087"/>
    </source>
</evidence>
<organism evidence="1 3">
    <name type="scientific">Peronospora effusa</name>
    <dbReference type="NCBI Taxonomy" id="542832"/>
    <lineage>
        <taxon>Eukaryota</taxon>
        <taxon>Sar</taxon>
        <taxon>Stramenopiles</taxon>
        <taxon>Oomycota</taxon>
        <taxon>Peronosporomycetes</taxon>
        <taxon>Peronosporales</taxon>
        <taxon>Peronosporaceae</taxon>
        <taxon>Peronospora</taxon>
    </lineage>
</organism>
<evidence type="ECO:0000313" key="4">
    <source>
        <dbReference type="Proteomes" id="UP000286097"/>
    </source>
</evidence>
<dbReference type="EMBL" id="QLLG01000173">
    <property type="protein sequence ID" value="RMX67206.1"/>
    <property type="molecule type" value="Genomic_DNA"/>
</dbReference>